<proteinExistence type="inferred from homology"/>
<evidence type="ECO:0000256" key="4">
    <source>
        <dbReference type="SAM" id="MobiDB-lite"/>
    </source>
</evidence>
<dbReference type="Proteomes" id="UP000594638">
    <property type="component" value="Unassembled WGS sequence"/>
</dbReference>
<dbReference type="Pfam" id="PF15699">
    <property type="entry name" value="NPR1_interact"/>
    <property type="match status" value="1"/>
</dbReference>
<feature type="region of interest" description="Disordered" evidence="4">
    <location>
        <begin position="80"/>
        <end position="149"/>
    </location>
</feature>
<dbReference type="PANTHER" id="PTHR33669:SF14">
    <property type="entry name" value="NRR REPRESSOR HOMOLOG 3"/>
    <property type="match status" value="1"/>
</dbReference>
<organism evidence="5 6">
    <name type="scientific">Olea europaea subsp. europaea</name>
    <dbReference type="NCBI Taxonomy" id="158383"/>
    <lineage>
        <taxon>Eukaryota</taxon>
        <taxon>Viridiplantae</taxon>
        <taxon>Streptophyta</taxon>
        <taxon>Embryophyta</taxon>
        <taxon>Tracheophyta</taxon>
        <taxon>Spermatophyta</taxon>
        <taxon>Magnoliopsida</taxon>
        <taxon>eudicotyledons</taxon>
        <taxon>Gunneridae</taxon>
        <taxon>Pentapetalae</taxon>
        <taxon>asterids</taxon>
        <taxon>lamiids</taxon>
        <taxon>Lamiales</taxon>
        <taxon>Oleaceae</taxon>
        <taxon>Oleeae</taxon>
        <taxon>Olea</taxon>
    </lineage>
</organism>
<evidence type="ECO:0000256" key="1">
    <source>
        <dbReference type="ARBA" id="ARBA00004123"/>
    </source>
</evidence>
<protein>
    <submittedName>
        <fullName evidence="5">NIM1-INTERACTING 1-like</fullName>
    </submittedName>
</protein>
<evidence type="ECO:0000313" key="5">
    <source>
        <dbReference type="EMBL" id="CAA2966845.1"/>
    </source>
</evidence>
<keyword evidence="6" id="KW-1185">Reference proteome</keyword>
<dbReference type="EMBL" id="CACTIH010001870">
    <property type="protein sequence ID" value="CAA2966845.1"/>
    <property type="molecule type" value="Genomic_DNA"/>
</dbReference>
<evidence type="ECO:0000256" key="3">
    <source>
        <dbReference type="ARBA" id="ARBA00023242"/>
    </source>
</evidence>
<accession>A0A8S0QKQ9</accession>
<dbReference type="OrthoDB" id="913525at2759"/>
<name>A0A8S0QKQ9_OLEEU</name>
<dbReference type="InterPro" id="IPR031425">
    <property type="entry name" value="NPR1/NH1-interacting"/>
</dbReference>
<feature type="region of interest" description="Disordered" evidence="4">
    <location>
        <begin position="41"/>
        <end position="61"/>
    </location>
</feature>
<dbReference type="GO" id="GO:0005634">
    <property type="term" value="C:nucleus"/>
    <property type="evidence" value="ECO:0007669"/>
    <property type="project" value="UniProtKB-SubCell"/>
</dbReference>
<comment type="similarity">
    <text evidence="2">Belongs to the NPR1-interactor family.</text>
</comment>
<dbReference type="AlphaFoldDB" id="A0A8S0QKQ9"/>
<feature type="compositionally biased region" description="Polar residues" evidence="4">
    <location>
        <begin position="82"/>
        <end position="93"/>
    </location>
</feature>
<dbReference type="PANTHER" id="PTHR33669">
    <property type="entry name" value="PROTEIN NEGATIVE REGULATOR OF RESISTANCE"/>
    <property type="match status" value="1"/>
</dbReference>
<sequence>MDGEKKKRKMEDEEDDDQKIELFFALIKSTREVHEKLMKGEHKGIRKANEDKPPPQPVVWNPSFRPEDFMEDVVQLKAAGCGSSTSNTVTPRTSFGEGRDKEETYMMEEVEPPPVSVSVAATGTCNTEDKEPEDVDKGADTDLDLNLSL</sequence>
<gene>
    <name evidence="5" type="ORF">OLEA9_A047929</name>
</gene>
<dbReference type="Gramene" id="OE9A047929T1">
    <property type="protein sequence ID" value="OE9A047929C1"/>
    <property type="gene ID" value="OE9A047929"/>
</dbReference>
<feature type="compositionally biased region" description="Basic and acidic residues" evidence="4">
    <location>
        <begin position="41"/>
        <end position="53"/>
    </location>
</feature>
<evidence type="ECO:0000256" key="2">
    <source>
        <dbReference type="ARBA" id="ARBA00009937"/>
    </source>
</evidence>
<dbReference type="GO" id="GO:0010112">
    <property type="term" value="P:regulation of systemic acquired resistance"/>
    <property type="evidence" value="ECO:0007669"/>
    <property type="project" value="InterPro"/>
</dbReference>
<comment type="caution">
    <text evidence="5">The sequence shown here is derived from an EMBL/GenBank/DDBJ whole genome shotgun (WGS) entry which is preliminary data.</text>
</comment>
<comment type="subcellular location">
    <subcellularLocation>
        <location evidence="1">Nucleus</location>
    </subcellularLocation>
</comment>
<keyword evidence="3" id="KW-0539">Nucleus</keyword>
<evidence type="ECO:0000313" key="6">
    <source>
        <dbReference type="Proteomes" id="UP000594638"/>
    </source>
</evidence>
<reference evidence="5 6" key="1">
    <citation type="submission" date="2019-12" db="EMBL/GenBank/DDBJ databases">
        <authorList>
            <person name="Alioto T."/>
            <person name="Alioto T."/>
            <person name="Gomez Garrido J."/>
        </authorList>
    </citation>
    <scope>NUCLEOTIDE SEQUENCE [LARGE SCALE GENOMIC DNA]</scope>
</reference>